<name>A0A699WVU4_TANCI</name>
<gene>
    <name evidence="1" type="ORF">Tci_923831</name>
</gene>
<comment type="caution">
    <text evidence="1">The sequence shown here is derived from an EMBL/GenBank/DDBJ whole genome shotgun (WGS) entry which is preliminary data.</text>
</comment>
<reference evidence="1" key="1">
    <citation type="journal article" date="2019" name="Sci. Rep.">
        <title>Draft genome of Tanacetum cinerariifolium, the natural source of mosquito coil.</title>
        <authorList>
            <person name="Yamashiro T."/>
            <person name="Shiraishi A."/>
            <person name="Satake H."/>
            <person name="Nakayama K."/>
        </authorList>
    </citation>
    <scope>NUCLEOTIDE SEQUENCE</scope>
</reference>
<sequence>GVNGSSSSHIHGLVKSSSSVDLCLFNLDFRYLSSLESLFDTLDDGDSLSILLFVWRERFPSL</sequence>
<accession>A0A699WVU4</accession>
<dbReference type="EMBL" id="BKCJ011775359">
    <property type="protein sequence ID" value="GFD51862.1"/>
    <property type="molecule type" value="Genomic_DNA"/>
</dbReference>
<dbReference type="AlphaFoldDB" id="A0A699WVU4"/>
<protein>
    <submittedName>
        <fullName evidence="1">Uncharacterized protein</fullName>
    </submittedName>
</protein>
<feature type="non-terminal residue" evidence="1">
    <location>
        <position position="1"/>
    </location>
</feature>
<proteinExistence type="predicted"/>
<organism evidence="1">
    <name type="scientific">Tanacetum cinerariifolium</name>
    <name type="common">Dalmatian daisy</name>
    <name type="synonym">Chrysanthemum cinerariifolium</name>
    <dbReference type="NCBI Taxonomy" id="118510"/>
    <lineage>
        <taxon>Eukaryota</taxon>
        <taxon>Viridiplantae</taxon>
        <taxon>Streptophyta</taxon>
        <taxon>Embryophyta</taxon>
        <taxon>Tracheophyta</taxon>
        <taxon>Spermatophyta</taxon>
        <taxon>Magnoliopsida</taxon>
        <taxon>eudicotyledons</taxon>
        <taxon>Gunneridae</taxon>
        <taxon>Pentapetalae</taxon>
        <taxon>asterids</taxon>
        <taxon>campanulids</taxon>
        <taxon>Asterales</taxon>
        <taxon>Asteraceae</taxon>
        <taxon>Asteroideae</taxon>
        <taxon>Anthemideae</taxon>
        <taxon>Anthemidinae</taxon>
        <taxon>Tanacetum</taxon>
    </lineage>
</organism>
<evidence type="ECO:0000313" key="1">
    <source>
        <dbReference type="EMBL" id="GFD51862.1"/>
    </source>
</evidence>